<accession>A0A816LMT9</accession>
<protein>
    <submittedName>
        <fullName evidence="1">(rape) hypothetical protein</fullName>
    </submittedName>
</protein>
<dbReference type="AlphaFoldDB" id="A0A816LMT9"/>
<evidence type="ECO:0000313" key="1">
    <source>
        <dbReference type="EMBL" id="CAF1948488.1"/>
    </source>
</evidence>
<reference evidence="1" key="1">
    <citation type="submission" date="2021-01" db="EMBL/GenBank/DDBJ databases">
        <authorList>
            <consortium name="Genoscope - CEA"/>
            <person name="William W."/>
        </authorList>
    </citation>
    <scope>NUCLEOTIDE SEQUENCE</scope>
</reference>
<gene>
    <name evidence="1" type="ORF">DARMORV10_C07P03480.1</name>
</gene>
<dbReference type="EMBL" id="HG994371">
    <property type="protein sequence ID" value="CAF1948488.1"/>
    <property type="molecule type" value="Genomic_DNA"/>
</dbReference>
<organism evidence="1">
    <name type="scientific">Brassica napus</name>
    <name type="common">Rape</name>
    <dbReference type="NCBI Taxonomy" id="3708"/>
    <lineage>
        <taxon>Eukaryota</taxon>
        <taxon>Viridiplantae</taxon>
        <taxon>Streptophyta</taxon>
        <taxon>Embryophyta</taxon>
        <taxon>Tracheophyta</taxon>
        <taxon>Spermatophyta</taxon>
        <taxon>Magnoliopsida</taxon>
        <taxon>eudicotyledons</taxon>
        <taxon>Gunneridae</taxon>
        <taxon>Pentapetalae</taxon>
        <taxon>rosids</taxon>
        <taxon>malvids</taxon>
        <taxon>Brassicales</taxon>
        <taxon>Brassicaceae</taxon>
        <taxon>Brassiceae</taxon>
        <taxon>Brassica</taxon>
    </lineage>
</organism>
<proteinExistence type="predicted"/>
<sequence>MVCCGMFQIIIDGIIYTWEDITCIDVSLKISQWCAKHLRVYVISIEEPQEEEDSNSFFQSRGVQSGYRFGLGSVFFGFRYFG</sequence>
<name>A0A816LMT9_BRANA</name>
<dbReference type="Proteomes" id="UP001295469">
    <property type="component" value="Chromosome C07"/>
</dbReference>